<evidence type="ECO:0000313" key="1">
    <source>
        <dbReference type="Proteomes" id="UP000095286"/>
    </source>
</evidence>
<protein>
    <submittedName>
        <fullName evidence="2">1-deoxy-D-xylulose-5-phosphate synthase</fullName>
    </submittedName>
</protein>
<evidence type="ECO:0000313" key="2">
    <source>
        <dbReference type="WBParaSite" id="RSKR_0000741650.1"/>
    </source>
</evidence>
<dbReference type="WBParaSite" id="RSKR_0000741650.1">
    <property type="protein sequence ID" value="RSKR_0000741650.1"/>
    <property type="gene ID" value="RSKR_0000741650"/>
</dbReference>
<name>A0AC35U4C4_9BILA</name>
<proteinExistence type="predicted"/>
<dbReference type="Proteomes" id="UP000095286">
    <property type="component" value="Unplaced"/>
</dbReference>
<accession>A0AC35U4C4</accession>
<reference evidence="2" key="1">
    <citation type="submission" date="2016-11" db="UniProtKB">
        <authorList>
            <consortium name="WormBaseParasite"/>
        </authorList>
    </citation>
    <scope>IDENTIFICATION</scope>
    <source>
        <strain evidence="2">KR3021</strain>
    </source>
</reference>
<organism evidence="1 2">
    <name type="scientific">Rhabditophanes sp. KR3021</name>
    <dbReference type="NCBI Taxonomy" id="114890"/>
    <lineage>
        <taxon>Eukaryota</taxon>
        <taxon>Metazoa</taxon>
        <taxon>Ecdysozoa</taxon>
        <taxon>Nematoda</taxon>
        <taxon>Chromadorea</taxon>
        <taxon>Rhabditida</taxon>
        <taxon>Tylenchina</taxon>
        <taxon>Panagrolaimomorpha</taxon>
        <taxon>Strongyloidoidea</taxon>
        <taxon>Alloionematidae</taxon>
        <taxon>Rhabditophanes</taxon>
    </lineage>
</organism>
<sequence>MESIYYYPALQEHPAAPAVEEQLAGFEIEEVSDVAAVREVLDAAIPGIRLIEEVQQTKKWAKYWLPKQGKSPQTRNSLNS</sequence>